<dbReference type="AlphaFoldDB" id="A0A127FBC5"/>
<keyword evidence="2" id="KW-1185">Reference proteome</keyword>
<protein>
    <recommendedName>
        <fullName evidence="3">CopG family transcriptional regulator</fullName>
    </recommendedName>
</protein>
<evidence type="ECO:0000313" key="1">
    <source>
        <dbReference type="EMBL" id="AMN47723.1"/>
    </source>
</evidence>
<name>A0A127FBC5_STEDE</name>
<dbReference type="PATRIC" id="fig|465721.4.peg.2464"/>
<dbReference type="KEGG" id="sdf:ACG33_11555"/>
<gene>
    <name evidence="1" type="ORF">ACG33_11555</name>
</gene>
<reference evidence="1 2" key="1">
    <citation type="submission" date="2015-06" db="EMBL/GenBank/DDBJ databases">
        <title>A Comprehensive Approach to Explore the Metabolic and Phylogenetic Diversity of Bacterial Steroid Degradation in the Environment: Testosterone as an Example.</title>
        <authorList>
            <person name="Yang F.-C."/>
            <person name="Chen Y.-L."/>
            <person name="Yu C.-P."/>
            <person name="Tang S.-L."/>
            <person name="Wang P.-H."/>
            <person name="Ismail W."/>
            <person name="Wang C.-H."/>
            <person name="Yang C.-Y."/>
            <person name="Chiang Y.-R."/>
        </authorList>
    </citation>
    <scope>NUCLEOTIDE SEQUENCE [LARGE SCALE GENOMIC DNA]</scope>
    <source>
        <strain evidence="1 2">DSM 18526</strain>
    </source>
</reference>
<dbReference type="InterPro" id="IPR025528">
    <property type="entry name" value="BrnA_antitoxin"/>
</dbReference>
<sequence>MPALARIQKENEGKERITIRLDADVLAWFRDQVQGGGNYQSLINTALRAHIDDHEGALERTLRRVLREELRRKPAHAGSSSRR</sequence>
<evidence type="ECO:0000313" key="2">
    <source>
        <dbReference type="Proteomes" id="UP000070250"/>
    </source>
</evidence>
<proteinExistence type="predicted"/>
<organism evidence="1 2">
    <name type="scientific">Steroidobacter denitrificans</name>
    <dbReference type="NCBI Taxonomy" id="465721"/>
    <lineage>
        <taxon>Bacteria</taxon>
        <taxon>Pseudomonadati</taxon>
        <taxon>Pseudomonadota</taxon>
        <taxon>Gammaproteobacteria</taxon>
        <taxon>Steroidobacterales</taxon>
        <taxon>Steroidobacteraceae</taxon>
        <taxon>Steroidobacter</taxon>
    </lineage>
</organism>
<accession>A0A127FBC5</accession>
<evidence type="ECO:0008006" key="3">
    <source>
        <dbReference type="Google" id="ProtNLM"/>
    </source>
</evidence>
<dbReference type="Pfam" id="PF14384">
    <property type="entry name" value="BrnA_antitoxin"/>
    <property type="match status" value="1"/>
</dbReference>
<dbReference type="Proteomes" id="UP000070250">
    <property type="component" value="Chromosome"/>
</dbReference>
<dbReference type="EMBL" id="CP011971">
    <property type="protein sequence ID" value="AMN47723.1"/>
    <property type="molecule type" value="Genomic_DNA"/>
</dbReference>